<dbReference type="Gene3D" id="1.20.120.230">
    <property type="entry name" value="Alpha-catenin/vinculin-like"/>
    <property type="match status" value="6"/>
</dbReference>
<dbReference type="Proteomes" id="UP000595437">
    <property type="component" value="Chromosome 3"/>
</dbReference>
<dbReference type="InterPro" id="IPR015009">
    <property type="entry name" value="Vinculin-bd_dom"/>
</dbReference>
<feature type="domain" description="Talin R4" evidence="7">
    <location>
        <begin position="571"/>
        <end position="615"/>
    </location>
</feature>
<dbReference type="GO" id="GO:0005737">
    <property type="term" value="C:cytoplasm"/>
    <property type="evidence" value="ECO:0007669"/>
    <property type="project" value="UniProtKB-SubCell"/>
</dbReference>
<feature type="region of interest" description="Disordered" evidence="3">
    <location>
        <begin position="205"/>
        <end position="225"/>
    </location>
</feature>
<evidence type="ECO:0000259" key="6">
    <source>
        <dbReference type="Pfam" id="PF09141"/>
    </source>
</evidence>
<dbReference type="InterPro" id="IPR002404">
    <property type="entry name" value="IRS_PTB"/>
</dbReference>
<dbReference type="Pfam" id="PF09141">
    <property type="entry name" value="Talin_middle"/>
    <property type="match status" value="1"/>
</dbReference>
<dbReference type="GO" id="GO:0051015">
    <property type="term" value="F:actin filament binding"/>
    <property type="evidence" value="ECO:0007669"/>
    <property type="project" value="InterPro"/>
</dbReference>
<protein>
    <recommendedName>
        <fullName evidence="13">Talin-1</fullName>
    </recommendedName>
</protein>
<keyword evidence="2" id="KW-0963">Cytoplasm</keyword>
<feature type="domain" description="IRS-type PTB" evidence="4">
    <location>
        <begin position="1"/>
        <end position="76"/>
    </location>
</feature>
<feature type="domain" description="Vinculin-binding site-containing" evidence="5">
    <location>
        <begin position="1420"/>
        <end position="1541"/>
    </location>
</feature>
<dbReference type="Gene3D" id="2.30.29.30">
    <property type="entry name" value="Pleckstrin-homology domain (PH domain)/Phosphotyrosine-binding domain (PTB)"/>
    <property type="match status" value="1"/>
</dbReference>
<sequence>LVPRLLGVTKDSVLRLDEKTKEILKTWPLTTVRRWAASPNVFTLDFGDYQDQYYSVQTTEGEQISQLIAGYIDIILKKRNWKERIGDDGNEEEAMEEDIVAPGRAITIVGLPGAANQKVEASNVARPGLLRNSNGASQAILKDSTMESKIKSQFNNHNMAVGNTGAKYPEEYNLSGPQRALVSTISQGQRSIHHAETLLTEKANLPQLGNDPASSRWKETQKNTNKQSIHSQVSAMNAATAQMVTLTGQGEETDHNAVGAAVNTISNNLPEMAKGVKMLAALMDDEGADGDDLMGAAKNLCTAFTDLLAAAEPESKEPRQTMLSAASQVGSASHRVLYTIGEEEVEEKERQDILLGLAKAVANTTAALVLKAKNVASKCVDQQTQNKLVACAKVVAPTINDPQCQDQLVEASKEVAKSVEGCVITCRDVCSEETPLKELGHSAADVTRALNELLNHVKDGHPDRIPDIMEQILTASSELIASHESTEMVRQARILAQSTAELIQAIKGEAEVQSDTDIQDLADATAKMVEAAKACASNPNSNECKETLRYAAEHLRMTTHAAVGTTIKRKVIKCIAASQGAGSYNMSHTSQEDLMDSCKNVAEVIPKLVDSVKSTLPTINNESSVLQLSNSSKQLNGAVKDLRTCIGKAHQVCGDVITFLTTELEEFRDAAKRYELRPLPGETPQVASLKLNTACKSVGSTVAQLITAASEGNQDITNRAARETANALRDYTAAVRVVAAASTDDPPRQNRIIDNAQLVMAKSAKLVLEAQRAMQNPSDRTKHERLSNAGKEITAALDNTVSNLPGQEEISEAIEQIDALNHKISTETFASSGKPYHELQSQLSSAANKLNEATSDVIQSAPQPNQLATSSQQFGKVLEEMMNCSMDMAGQTKIQNTRTSMVSTMRNVTSSSTTFLASAKNVSTNPSAPNANNLAVAARYECDNAVRAIQACRHHVQKNPTFPLSNLTYYECLDAVMEKSKALGDGMTGIANHAKKSDHEEFGASVTNVSEAICGLIEAAVQSAYLVGIADKNSTTGKKGIVDQNQFHRASQARSQSGQQQILSSATVIATHTSAVCNSCRVIASKTTNPVTKRHFVQSAKEVANATATLVKEIKQLDANYNDENHRRTTEASKPLIESMDNLCQFVMSPEFTSIPLKSPKMVSRPRNPFLSSCSMIHSAKSLAINPKDPPTWQSLANSSKDVSDSIKRLVSAIRDKSPGQKECEDGIEQLTLHIQELDQISVAAIHQNLSPRRDKDIKQFTEQMENAASQISNQLPELQNAAKSEAERLGHTVSTMMTYFDPLVKNSIGCSSNMVSSKQQVSTLDQTKTVAECAQQLLYAAKEGGGNPKAVHAHADIDESVDAMKDSISGLITSIEKLAPNLGVVSRIVNCITEAIFTVQDYRTTASLQVGSTDVDSNFVSYQSRMMSSTKEIARTAQEIVIKSSSEPQRLGDLASHISCHYQMLAKDSKEACICTSNADMGERIRNTVQDLGQTTIELVKSAGSCQITPNDSFALRDVSDHARHVGEKCSLVLSSLNAASTGTHALENATNTVSGIIGDLDTTIMFASSGTLNADVDDDSFAGTKSPLKNTLFPNNIILSIEFCLDHRENILKTAKALVEDTKTLVAGAASSQEQLAVAAQNAVSTIIQLSDVVKSGATSLGSPNREAQVMLINAVKDVASALSDLMQSTKAASGKNIQDPCMQKLKTRQRYLDIIIK</sequence>
<feature type="domain" description="Talin IBS2B" evidence="9">
    <location>
        <begin position="1021"/>
        <end position="1150"/>
    </location>
</feature>
<dbReference type="EMBL" id="CP045892">
    <property type="protein sequence ID" value="QQP52773.1"/>
    <property type="molecule type" value="Genomic_DNA"/>
</dbReference>
<dbReference type="GO" id="GO:0005886">
    <property type="term" value="C:plasma membrane"/>
    <property type="evidence" value="ECO:0007669"/>
    <property type="project" value="TreeGrafter"/>
</dbReference>
<feature type="non-terminal residue" evidence="11">
    <location>
        <position position="1720"/>
    </location>
</feature>
<dbReference type="OrthoDB" id="10262320at2759"/>
<dbReference type="SUPFAM" id="SSF50729">
    <property type="entry name" value="PH domain-like"/>
    <property type="match status" value="1"/>
</dbReference>
<accession>A0A7T8HMM8</accession>
<dbReference type="InterPro" id="IPR054060">
    <property type="entry name" value="TLN1-like_RS"/>
</dbReference>
<feature type="domain" description="Talin 1-like rod-segment" evidence="8">
    <location>
        <begin position="1220"/>
        <end position="1381"/>
    </location>
</feature>
<dbReference type="Pfam" id="PF25177">
    <property type="entry name" value="Talin_VBS2"/>
    <property type="match status" value="1"/>
</dbReference>
<dbReference type="Gene3D" id="1.20.1420.10">
    <property type="entry name" value="Talin, central domain"/>
    <property type="match status" value="7"/>
</dbReference>
<dbReference type="PANTHER" id="PTHR19981:SF1">
    <property type="entry name" value="RHEA, ISOFORM B"/>
    <property type="match status" value="1"/>
</dbReference>
<feature type="domain" description="Talin-1/2 VBS2" evidence="10">
    <location>
        <begin position="470"/>
        <end position="564"/>
    </location>
</feature>
<dbReference type="InterPro" id="IPR054082">
    <property type="entry name" value="Talin_IBS2B"/>
</dbReference>
<dbReference type="InterPro" id="IPR035964">
    <property type="entry name" value="I/LWEQ_dom_sf"/>
</dbReference>
<dbReference type="GO" id="GO:0005200">
    <property type="term" value="F:structural constituent of cytoskeleton"/>
    <property type="evidence" value="ECO:0007669"/>
    <property type="project" value="InterPro"/>
</dbReference>
<feature type="domain" description="Talin central" evidence="6">
    <location>
        <begin position="177"/>
        <end position="337"/>
    </location>
</feature>
<evidence type="ECO:0000256" key="1">
    <source>
        <dbReference type="ARBA" id="ARBA00004496"/>
    </source>
</evidence>
<reference evidence="12" key="1">
    <citation type="submission" date="2021-01" db="EMBL/GenBank/DDBJ databases">
        <title>Caligus Genome Assembly.</title>
        <authorList>
            <person name="Gallardo-Escarate C."/>
        </authorList>
    </citation>
    <scope>NUCLEOTIDE SEQUENCE [LARGE SCALE GENOMIC DNA]</scope>
</reference>
<dbReference type="Pfam" id="PF08913">
    <property type="entry name" value="VBS"/>
    <property type="match status" value="1"/>
</dbReference>
<dbReference type="FunFam" id="2.30.29.30:FF:000028">
    <property type="entry name" value="Talin 2"/>
    <property type="match status" value="1"/>
</dbReference>
<dbReference type="CDD" id="cd10569">
    <property type="entry name" value="FERM_C_Talin"/>
    <property type="match status" value="1"/>
</dbReference>
<evidence type="ECO:0000259" key="5">
    <source>
        <dbReference type="Pfam" id="PF08913"/>
    </source>
</evidence>
<dbReference type="InterPro" id="IPR036476">
    <property type="entry name" value="Talin_cent_sf"/>
</dbReference>
<comment type="subcellular location">
    <subcellularLocation>
        <location evidence="1">Cytoplasm</location>
    </subcellularLocation>
</comment>
<dbReference type="SUPFAM" id="SSF109885">
    <property type="entry name" value="I/LWEQ domain"/>
    <property type="match status" value="3"/>
</dbReference>
<name>A0A7T8HMM8_CALRO</name>
<evidence type="ECO:0000259" key="8">
    <source>
        <dbReference type="Pfam" id="PF21865"/>
    </source>
</evidence>
<evidence type="ECO:0000256" key="3">
    <source>
        <dbReference type="SAM" id="MobiDB-lite"/>
    </source>
</evidence>
<dbReference type="GO" id="GO:0001726">
    <property type="term" value="C:ruffle"/>
    <property type="evidence" value="ECO:0007669"/>
    <property type="project" value="InterPro"/>
</dbReference>
<evidence type="ECO:0000259" key="7">
    <source>
        <dbReference type="Pfam" id="PF21692"/>
    </source>
</evidence>
<evidence type="ECO:0008006" key="13">
    <source>
        <dbReference type="Google" id="ProtNLM"/>
    </source>
</evidence>
<evidence type="ECO:0000256" key="2">
    <source>
        <dbReference type="ARBA" id="ARBA00022490"/>
    </source>
</evidence>
<dbReference type="GO" id="GO:0098609">
    <property type="term" value="P:cell-cell adhesion"/>
    <property type="evidence" value="ECO:0007669"/>
    <property type="project" value="TreeGrafter"/>
</dbReference>
<dbReference type="PANTHER" id="PTHR19981">
    <property type="entry name" value="TALIN"/>
    <property type="match status" value="1"/>
</dbReference>
<dbReference type="SUPFAM" id="SSF47220">
    <property type="entry name" value="alpha-catenin/vinculin-like"/>
    <property type="match status" value="5"/>
</dbReference>
<dbReference type="InterPro" id="IPR036723">
    <property type="entry name" value="Alpha-catenin/vinculin-like_sf"/>
</dbReference>
<dbReference type="InterPro" id="IPR011993">
    <property type="entry name" value="PH-like_dom_sf"/>
</dbReference>
<dbReference type="InterPro" id="IPR049108">
    <property type="entry name" value="Talin_R4"/>
</dbReference>
<dbReference type="SMART" id="SM01244">
    <property type="entry name" value="IRS"/>
    <property type="match status" value="1"/>
</dbReference>
<dbReference type="Pfam" id="PF02174">
    <property type="entry name" value="IRS"/>
    <property type="match status" value="1"/>
</dbReference>
<evidence type="ECO:0000259" key="10">
    <source>
        <dbReference type="Pfam" id="PF25177"/>
    </source>
</evidence>
<proteinExistence type="predicted"/>
<dbReference type="SUPFAM" id="SSF109880">
    <property type="entry name" value="A middle domain of Talin 1"/>
    <property type="match status" value="1"/>
</dbReference>
<dbReference type="Pfam" id="PF21865">
    <property type="entry name" value="TLN1-like_RS"/>
    <property type="match status" value="1"/>
</dbReference>
<evidence type="ECO:0000259" key="4">
    <source>
        <dbReference type="Pfam" id="PF02174"/>
    </source>
</evidence>
<dbReference type="GO" id="GO:0005925">
    <property type="term" value="C:focal adhesion"/>
    <property type="evidence" value="ECO:0007669"/>
    <property type="project" value="InterPro"/>
</dbReference>
<organism evidence="11 12">
    <name type="scientific">Caligus rogercresseyi</name>
    <name type="common">Sea louse</name>
    <dbReference type="NCBI Taxonomy" id="217165"/>
    <lineage>
        <taxon>Eukaryota</taxon>
        <taxon>Metazoa</taxon>
        <taxon>Ecdysozoa</taxon>
        <taxon>Arthropoda</taxon>
        <taxon>Crustacea</taxon>
        <taxon>Multicrustacea</taxon>
        <taxon>Hexanauplia</taxon>
        <taxon>Copepoda</taxon>
        <taxon>Siphonostomatoida</taxon>
        <taxon>Caligidae</taxon>
        <taxon>Caligus</taxon>
    </lineage>
</organism>
<evidence type="ECO:0000313" key="12">
    <source>
        <dbReference type="Proteomes" id="UP000595437"/>
    </source>
</evidence>
<dbReference type="InterPro" id="IPR057346">
    <property type="entry name" value="Talin1/2_VBS2"/>
</dbReference>
<evidence type="ECO:0000259" key="9">
    <source>
        <dbReference type="Pfam" id="PF21896"/>
    </source>
</evidence>
<dbReference type="InterPro" id="IPR037438">
    <property type="entry name" value="Talin1/2-RS"/>
</dbReference>
<evidence type="ECO:0000313" key="11">
    <source>
        <dbReference type="EMBL" id="QQP52773.1"/>
    </source>
</evidence>
<dbReference type="InterPro" id="IPR015224">
    <property type="entry name" value="Talin_cent"/>
</dbReference>
<gene>
    <name evidence="11" type="ORF">FKW44_005020</name>
</gene>
<dbReference type="Pfam" id="PF21896">
    <property type="entry name" value="Talin_IBS2B"/>
    <property type="match status" value="2"/>
</dbReference>
<keyword evidence="12" id="KW-1185">Reference proteome</keyword>
<dbReference type="CDD" id="cd12150">
    <property type="entry name" value="talin-RS"/>
    <property type="match status" value="1"/>
</dbReference>
<feature type="domain" description="Talin IBS2B" evidence="9">
    <location>
        <begin position="690"/>
        <end position="807"/>
    </location>
</feature>
<dbReference type="GO" id="GO:0030036">
    <property type="term" value="P:actin cytoskeleton organization"/>
    <property type="evidence" value="ECO:0007669"/>
    <property type="project" value="TreeGrafter"/>
</dbReference>
<dbReference type="Pfam" id="PF21692">
    <property type="entry name" value="Talin_R4"/>
    <property type="match status" value="1"/>
</dbReference>
<dbReference type="GO" id="GO:0005178">
    <property type="term" value="F:integrin binding"/>
    <property type="evidence" value="ECO:0007669"/>
    <property type="project" value="TreeGrafter"/>
</dbReference>